<dbReference type="PANTHER" id="PTHR43639">
    <property type="entry name" value="OXIDOREDUCTASE, SHORT-CHAIN DEHYDROGENASE/REDUCTASE FAMILY (AFU_ORTHOLOGUE AFUA_5G02870)"/>
    <property type="match status" value="1"/>
</dbReference>
<dbReference type="PROSITE" id="PS00061">
    <property type="entry name" value="ADH_SHORT"/>
    <property type="match status" value="1"/>
</dbReference>
<evidence type="ECO:0000259" key="3">
    <source>
        <dbReference type="SMART" id="SM00822"/>
    </source>
</evidence>
<proteinExistence type="inferred from homology"/>
<dbReference type="InterPro" id="IPR002347">
    <property type="entry name" value="SDR_fam"/>
</dbReference>
<evidence type="ECO:0000256" key="2">
    <source>
        <dbReference type="ARBA" id="ARBA00023002"/>
    </source>
</evidence>
<organism evidence="4 5">
    <name type="scientific">Humisphaera borealis</name>
    <dbReference type="NCBI Taxonomy" id="2807512"/>
    <lineage>
        <taxon>Bacteria</taxon>
        <taxon>Pseudomonadati</taxon>
        <taxon>Planctomycetota</taxon>
        <taxon>Phycisphaerae</taxon>
        <taxon>Tepidisphaerales</taxon>
        <taxon>Tepidisphaeraceae</taxon>
        <taxon>Humisphaera</taxon>
    </lineage>
</organism>
<dbReference type="GO" id="GO:0047936">
    <property type="term" value="F:glucose 1-dehydrogenase [NAD(P)+] activity"/>
    <property type="evidence" value="ECO:0007669"/>
    <property type="project" value="UniProtKB-EC"/>
</dbReference>
<dbReference type="PANTHER" id="PTHR43639:SF1">
    <property type="entry name" value="SHORT-CHAIN DEHYDROGENASE_REDUCTASE FAMILY PROTEIN"/>
    <property type="match status" value="1"/>
</dbReference>
<dbReference type="PRINTS" id="PR00080">
    <property type="entry name" value="SDRFAMILY"/>
</dbReference>
<dbReference type="Pfam" id="PF13561">
    <property type="entry name" value="adh_short_C2"/>
    <property type="match status" value="1"/>
</dbReference>
<dbReference type="InterPro" id="IPR057326">
    <property type="entry name" value="KR_dom"/>
</dbReference>
<dbReference type="SUPFAM" id="SSF51735">
    <property type="entry name" value="NAD(P)-binding Rossmann-fold domains"/>
    <property type="match status" value="1"/>
</dbReference>
<name>A0A7M2X0N9_9BACT</name>
<dbReference type="InterPro" id="IPR020904">
    <property type="entry name" value="Sc_DH/Rdtase_CS"/>
</dbReference>
<dbReference type="EC" id="1.1.1.47" evidence="4"/>
<dbReference type="AlphaFoldDB" id="A0A7M2X0N9"/>
<accession>A0A7M2X0N9</accession>
<dbReference type="SMART" id="SM00822">
    <property type="entry name" value="PKS_KR"/>
    <property type="match status" value="1"/>
</dbReference>
<evidence type="ECO:0000256" key="1">
    <source>
        <dbReference type="ARBA" id="ARBA00006484"/>
    </source>
</evidence>
<dbReference type="Proteomes" id="UP000593765">
    <property type="component" value="Chromosome"/>
</dbReference>
<reference evidence="4 5" key="1">
    <citation type="submission" date="2020-10" db="EMBL/GenBank/DDBJ databases">
        <title>Wide distribution of Phycisphaera-like planctomycetes from WD2101 soil group in peatlands and genome analysis of the first cultivated representative.</title>
        <authorList>
            <person name="Dedysh S.N."/>
            <person name="Beletsky A.V."/>
            <person name="Ivanova A."/>
            <person name="Kulichevskaya I.S."/>
            <person name="Suzina N.E."/>
            <person name="Philippov D.A."/>
            <person name="Rakitin A.L."/>
            <person name="Mardanov A.V."/>
            <person name="Ravin N.V."/>
        </authorList>
    </citation>
    <scope>NUCLEOTIDE SEQUENCE [LARGE SCALE GENOMIC DNA]</scope>
    <source>
        <strain evidence="4 5">M1803</strain>
    </source>
</reference>
<comment type="similarity">
    <text evidence="1">Belongs to the short-chain dehydrogenases/reductases (SDR) family.</text>
</comment>
<dbReference type="Gene3D" id="3.40.50.720">
    <property type="entry name" value="NAD(P)-binding Rossmann-like Domain"/>
    <property type="match status" value="1"/>
</dbReference>
<dbReference type="PRINTS" id="PR00081">
    <property type="entry name" value="GDHRDH"/>
</dbReference>
<protein>
    <submittedName>
        <fullName evidence="4">Glucose 1-dehydrogenase</fullName>
        <ecNumber evidence="4">1.1.1.47</ecNumber>
    </submittedName>
</protein>
<dbReference type="EMBL" id="CP063458">
    <property type="protein sequence ID" value="QOV91224.1"/>
    <property type="molecule type" value="Genomic_DNA"/>
</dbReference>
<dbReference type="InterPro" id="IPR036291">
    <property type="entry name" value="NAD(P)-bd_dom_sf"/>
</dbReference>
<gene>
    <name evidence="4" type="ORF">IPV69_07665</name>
</gene>
<evidence type="ECO:0000313" key="4">
    <source>
        <dbReference type="EMBL" id="QOV91224.1"/>
    </source>
</evidence>
<dbReference type="NCBIfam" id="NF005559">
    <property type="entry name" value="PRK07231.1"/>
    <property type="match status" value="1"/>
</dbReference>
<sequence length="251" mass="25507">MKKLQGKTALVTGASKGIGAGIARELAAAGAAVVVNFATDRLGAEAAVNDITSAGGRAIAVSGDVSKAADVARMFADAKTAYGALDILVNNAGVYTPMSLDAMTEQEFHREFNTNVLGPLLVIRESLQHFGPGGGSVINIGSGASKMCPPGYAIYAATKSALDAITVVLSKELASRKIRVNSVNPGATLSEGTHAAGLYGVASEFEKTLVAMTPLGRIGTPSDIAKVVAFLASEDSGWLTGEILLASGGLR</sequence>
<feature type="domain" description="Ketoreductase" evidence="3">
    <location>
        <begin position="7"/>
        <end position="192"/>
    </location>
</feature>
<dbReference type="KEGG" id="hbs:IPV69_07665"/>
<dbReference type="FunFam" id="3.40.50.720:FF:000084">
    <property type="entry name" value="Short-chain dehydrogenase reductase"/>
    <property type="match status" value="1"/>
</dbReference>
<evidence type="ECO:0000313" key="5">
    <source>
        <dbReference type="Proteomes" id="UP000593765"/>
    </source>
</evidence>
<keyword evidence="2 4" id="KW-0560">Oxidoreductase</keyword>
<dbReference type="RefSeq" id="WP_206294407.1">
    <property type="nucleotide sequence ID" value="NZ_CP063458.1"/>
</dbReference>
<keyword evidence="5" id="KW-1185">Reference proteome</keyword>